<dbReference type="Gene3D" id="3.60.110.10">
    <property type="entry name" value="Carbon-nitrogen hydrolase"/>
    <property type="match status" value="1"/>
</dbReference>
<gene>
    <name evidence="4" type="ORF">FQ775_08340</name>
</gene>
<reference evidence="4" key="1">
    <citation type="submission" date="2020-04" db="EMBL/GenBank/DDBJ databases">
        <title>Nitratireductor sp. nov. isolated from mangrove soil.</title>
        <authorList>
            <person name="Ye Y."/>
        </authorList>
    </citation>
    <scope>NUCLEOTIDE SEQUENCE</scope>
    <source>
        <strain evidence="4">SY7</strain>
    </source>
</reference>
<dbReference type="InterPro" id="IPR050345">
    <property type="entry name" value="Aliph_Amidase/BUP"/>
</dbReference>
<dbReference type="InterPro" id="IPR036526">
    <property type="entry name" value="C-N_Hydrolase_sf"/>
</dbReference>
<sequence length="264" mass="27915">MMRIAALQLRAVAGDVEANLDRIAAAAHDAYGAGASLLVAPELALIGYGAGEAIRSLAEPASGPQIDRLRQIASEAKIAIVAGFAERDGGNIYNSAAVVGPKAQSRVYRKSHLYGDYERSLFRPAPPSTVTFDVGGMRLGVLICYDVEFPENVRRLALAGAKAIVVPTALPASNHARFIADRMISVRAFENQVFVAYANHCGSDRLFSYAGLSHVAAPDGGTLVLAGPRGEKLLIADMRPGDYAASADVNTYLRDLVQPPVPAQ</sequence>
<dbReference type="KEGG" id="niy:FQ775_08340"/>
<accession>A0A5B8KXQ4</accession>
<name>A0A5B8KXQ4_9HYPH</name>
<evidence type="ECO:0000259" key="3">
    <source>
        <dbReference type="PROSITE" id="PS50263"/>
    </source>
</evidence>
<evidence type="ECO:0000313" key="4">
    <source>
        <dbReference type="EMBL" id="QDZ00385.2"/>
    </source>
</evidence>
<dbReference type="CDD" id="cd07576">
    <property type="entry name" value="R-amidase_like"/>
    <property type="match status" value="1"/>
</dbReference>
<evidence type="ECO:0000256" key="2">
    <source>
        <dbReference type="ARBA" id="ARBA00022801"/>
    </source>
</evidence>
<dbReference type="Proteomes" id="UP000321389">
    <property type="component" value="Chromosome"/>
</dbReference>
<dbReference type="AlphaFoldDB" id="A0A5B8KXQ4"/>
<proteinExistence type="inferred from homology"/>
<dbReference type="PROSITE" id="PS50263">
    <property type="entry name" value="CN_HYDROLASE"/>
    <property type="match status" value="1"/>
</dbReference>
<dbReference type="EMBL" id="CP042301">
    <property type="protein sequence ID" value="QDZ00385.2"/>
    <property type="molecule type" value="Genomic_DNA"/>
</dbReference>
<dbReference type="SUPFAM" id="SSF56317">
    <property type="entry name" value="Carbon-nitrogen hydrolase"/>
    <property type="match status" value="1"/>
</dbReference>
<dbReference type="PANTHER" id="PTHR43674:SF2">
    <property type="entry name" value="BETA-UREIDOPROPIONASE"/>
    <property type="match status" value="1"/>
</dbReference>
<dbReference type="RefSeq" id="WP_167812719.1">
    <property type="nucleotide sequence ID" value="NZ_CP042301.2"/>
</dbReference>
<dbReference type="GO" id="GO:0016811">
    <property type="term" value="F:hydrolase activity, acting on carbon-nitrogen (but not peptide) bonds, in linear amides"/>
    <property type="evidence" value="ECO:0007669"/>
    <property type="project" value="UniProtKB-ARBA"/>
</dbReference>
<dbReference type="InterPro" id="IPR044083">
    <property type="entry name" value="RamA-like"/>
</dbReference>
<organism evidence="4 5">
    <name type="scientific">Nitratireductor mangrovi</name>
    <dbReference type="NCBI Taxonomy" id="2599600"/>
    <lineage>
        <taxon>Bacteria</taxon>
        <taxon>Pseudomonadati</taxon>
        <taxon>Pseudomonadota</taxon>
        <taxon>Alphaproteobacteria</taxon>
        <taxon>Hyphomicrobiales</taxon>
        <taxon>Phyllobacteriaceae</taxon>
        <taxon>Nitratireductor</taxon>
    </lineage>
</organism>
<protein>
    <submittedName>
        <fullName evidence="4">Carbon-nitrogen hydrolase family protein</fullName>
    </submittedName>
</protein>
<evidence type="ECO:0000313" key="5">
    <source>
        <dbReference type="Proteomes" id="UP000321389"/>
    </source>
</evidence>
<keyword evidence="2 4" id="KW-0378">Hydrolase</keyword>
<comment type="similarity">
    <text evidence="1">Belongs to the carbon-nitrogen hydrolase superfamily. NIT1/NIT2 family.</text>
</comment>
<keyword evidence="5" id="KW-1185">Reference proteome</keyword>
<dbReference type="InterPro" id="IPR003010">
    <property type="entry name" value="C-N_Hydrolase"/>
</dbReference>
<dbReference type="Pfam" id="PF00795">
    <property type="entry name" value="CN_hydrolase"/>
    <property type="match status" value="1"/>
</dbReference>
<dbReference type="PROSITE" id="PS01227">
    <property type="entry name" value="UPF0012"/>
    <property type="match status" value="1"/>
</dbReference>
<dbReference type="PANTHER" id="PTHR43674">
    <property type="entry name" value="NITRILASE C965.09-RELATED"/>
    <property type="match status" value="1"/>
</dbReference>
<dbReference type="InterPro" id="IPR001110">
    <property type="entry name" value="UPF0012_CS"/>
</dbReference>
<evidence type="ECO:0000256" key="1">
    <source>
        <dbReference type="ARBA" id="ARBA00010613"/>
    </source>
</evidence>
<feature type="domain" description="CN hydrolase" evidence="3">
    <location>
        <begin position="2"/>
        <end position="240"/>
    </location>
</feature>